<dbReference type="PANTHER" id="PTHR13141:SF4">
    <property type="entry name" value="TRANSMEMBRANE PROTEIN 242"/>
    <property type="match status" value="1"/>
</dbReference>
<evidence type="ECO:0000256" key="10">
    <source>
        <dbReference type="SAM" id="Phobius"/>
    </source>
</evidence>
<dbReference type="GO" id="GO:0005743">
    <property type="term" value="C:mitochondrial inner membrane"/>
    <property type="evidence" value="ECO:0007669"/>
    <property type="project" value="UniProtKB-SubCell"/>
</dbReference>
<evidence type="ECO:0000256" key="8">
    <source>
        <dbReference type="ARBA" id="ARBA00023136"/>
    </source>
</evidence>
<keyword evidence="6 10" id="KW-1133">Transmembrane helix</keyword>
<comment type="similarity">
    <text evidence="2">Belongs to the TMEM242 family.</text>
</comment>
<dbReference type="PANTHER" id="PTHR13141">
    <property type="entry name" value="TRANSMEMBRANE PROTEIN 242"/>
    <property type="match status" value="1"/>
</dbReference>
<keyword evidence="8 10" id="KW-0472">Membrane</keyword>
<dbReference type="InterPro" id="IPR009792">
    <property type="entry name" value="TMEM242"/>
</dbReference>
<comment type="function">
    <text evidence="9">Scaffold protein that participates in the c-ring assembly of mitochondrial ATP synthase (F(1)F(0) ATP synthase or complex V) by facilitating the membrane insertion and oligomer formation of the subunit c/ATP5MC3. Participates in the incorporation of the c-ring into vestigial complexes. Additionally influences the incorporation of subunits MT-ATP6, MT-ATP8, ATP5MJ, and ATP5MK in the ATP synthase.</text>
</comment>
<evidence type="ECO:0000256" key="6">
    <source>
        <dbReference type="ARBA" id="ARBA00022989"/>
    </source>
</evidence>
<keyword evidence="4 10" id="KW-0812">Transmembrane</keyword>
<evidence type="ECO:0000256" key="3">
    <source>
        <dbReference type="ARBA" id="ARBA00013934"/>
    </source>
</evidence>
<feature type="transmembrane region" description="Helical" evidence="10">
    <location>
        <begin position="70"/>
        <end position="94"/>
    </location>
</feature>
<comment type="subcellular location">
    <subcellularLocation>
        <location evidence="1">Mitochondrion inner membrane</location>
        <topology evidence="1">Multi-pass membrane protein</topology>
    </subcellularLocation>
</comment>
<evidence type="ECO:0000256" key="1">
    <source>
        <dbReference type="ARBA" id="ARBA00004448"/>
    </source>
</evidence>
<proteinExistence type="inferred from homology"/>
<reference evidence="11" key="1">
    <citation type="submission" date="2014-05" db="EMBL/GenBank/DDBJ databases">
        <title>The genome and life-stage specific transcriptomes of Globodera pallida elucidate key aspects of plant parasitism by a cyst nematode.</title>
        <authorList>
            <person name="Cotton J.A."/>
            <person name="Lilley C.J."/>
            <person name="Jones L.M."/>
            <person name="Kikuchi T."/>
            <person name="Reid A.J."/>
            <person name="Thorpe P."/>
            <person name="Tsai I.J."/>
            <person name="Beasley H."/>
            <person name="Blok V."/>
            <person name="Cock P.J.A."/>
            <person name="Van den Akker S.E."/>
            <person name="Holroyd N."/>
            <person name="Hunt M."/>
            <person name="Mantelin S."/>
            <person name="Naghra H."/>
            <person name="Pain A."/>
            <person name="Palomares-Rius J.E."/>
            <person name="Zarowiecki M."/>
            <person name="Berriman M."/>
            <person name="Jones J.T."/>
            <person name="Urwin P.E."/>
        </authorList>
    </citation>
    <scope>NUCLEOTIDE SEQUENCE [LARGE SCALE GENOMIC DNA]</scope>
    <source>
        <strain evidence="11">Lindley</strain>
    </source>
</reference>
<reference evidence="12" key="2">
    <citation type="submission" date="2016-06" db="UniProtKB">
        <authorList>
            <consortium name="WormBaseParasite"/>
        </authorList>
    </citation>
    <scope>IDENTIFICATION</scope>
</reference>
<evidence type="ECO:0000256" key="7">
    <source>
        <dbReference type="ARBA" id="ARBA00023128"/>
    </source>
</evidence>
<evidence type="ECO:0000256" key="5">
    <source>
        <dbReference type="ARBA" id="ARBA00022792"/>
    </source>
</evidence>
<evidence type="ECO:0000256" key="2">
    <source>
        <dbReference type="ARBA" id="ARBA00007570"/>
    </source>
</evidence>
<evidence type="ECO:0000313" key="11">
    <source>
        <dbReference type="Proteomes" id="UP000050741"/>
    </source>
</evidence>
<dbReference type="AlphaFoldDB" id="A0A183BP54"/>
<keyword evidence="5" id="KW-0999">Mitochondrion inner membrane</keyword>
<evidence type="ECO:0000256" key="9">
    <source>
        <dbReference type="ARBA" id="ARBA00045905"/>
    </source>
</evidence>
<sequence>MDSVPNDNSRHHNEDERARTKWIKISCGLSSAVCFCLGLRAARAQAAPWRPGELSRRSLLSGTGLAMQAFGIATVLSVSGYILLLVAVSGVLGVNTWKQFGQKMTNFFGDRLRIPKGTSEGASSFAELLEMASQDPIAEKGEKIEKF</sequence>
<organism evidence="11 12">
    <name type="scientific">Globodera pallida</name>
    <name type="common">Potato cyst nematode worm</name>
    <name type="synonym">Heterodera pallida</name>
    <dbReference type="NCBI Taxonomy" id="36090"/>
    <lineage>
        <taxon>Eukaryota</taxon>
        <taxon>Metazoa</taxon>
        <taxon>Ecdysozoa</taxon>
        <taxon>Nematoda</taxon>
        <taxon>Chromadorea</taxon>
        <taxon>Rhabditida</taxon>
        <taxon>Tylenchina</taxon>
        <taxon>Tylenchomorpha</taxon>
        <taxon>Tylenchoidea</taxon>
        <taxon>Heteroderidae</taxon>
        <taxon>Heteroderinae</taxon>
        <taxon>Globodera</taxon>
    </lineage>
</organism>
<keyword evidence="7" id="KW-0496">Mitochondrion</keyword>
<protein>
    <recommendedName>
        <fullName evidence="3">Transmembrane protein 242</fullName>
    </recommendedName>
</protein>
<dbReference type="Proteomes" id="UP000050741">
    <property type="component" value="Unassembled WGS sequence"/>
</dbReference>
<keyword evidence="11" id="KW-1185">Reference proteome</keyword>
<evidence type="ECO:0000256" key="4">
    <source>
        <dbReference type="ARBA" id="ARBA00022692"/>
    </source>
</evidence>
<dbReference type="WBParaSite" id="GPLIN_000239000">
    <property type="protein sequence ID" value="GPLIN_000239000"/>
    <property type="gene ID" value="GPLIN_000239000"/>
</dbReference>
<name>A0A183BP54_GLOPA</name>
<accession>A0A183BP54</accession>
<evidence type="ECO:0000313" key="12">
    <source>
        <dbReference type="WBParaSite" id="GPLIN_000239000"/>
    </source>
</evidence>